<feature type="compositionally biased region" description="Basic and acidic residues" evidence="1">
    <location>
        <begin position="36"/>
        <end position="48"/>
    </location>
</feature>
<evidence type="ECO:0000256" key="1">
    <source>
        <dbReference type="SAM" id="MobiDB-lite"/>
    </source>
</evidence>
<feature type="non-terminal residue" evidence="2">
    <location>
        <position position="69"/>
    </location>
</feature>
<dbReference type="Proteomes" id="UP001266305">
    <property type="component" value="Unassembled WGS sequence"/>
</dbReference>
<dbReference type="EMBL" id="JASSZA010000005">
    <property type="protein sequence ID" value="KAK2111311.1"/>
    <property type="molecule type" value="Genomic_DNA"/>
</dbReference>
<gene>
    <name evidence="2" type="ORF">P7K49_011057</name>
</gene>
<feature type="compositionally biased region" description="Basic and acidic residues" evidence="1">
    <location>
        <begin position="1"/>
        <end position="20"/>
    </location>
</feature>
<accession>A0ABQ9VPL9</accession>
<evidence type="ECO:0000313" key="3">
    <source>
        <dbReference type="Proteomes" id="UP001266305"/>
    </source>
</evidence>
<protein>
    <submittedName>
        <fullName evidence="2">Uncharacterized protein</fullName>
    </submittedName>
</protein>
<keyword evidence="3" id="KW-1185">Reference proteome</keyword>
<name>A0ABQ9VPL9_SAGOE</name>
<comment type="caution">
    <text evidence="2">The sequence shown here is derived from an EMBL/GenBank/DDBJ whole genome shotgun (WGS) entry which is preliminary data.</text>
</comment>
<feature type="non-terminal residue" evidence="2">
    <location>
        <position position="1"/>
    </location>
</feature>
<organism evidence="2 3">
    <name type="scientific">Saguinus oedipus</name>
    <name type="common">Cotton-top tamarin</name>
    <name type="synonym">Oedipomidas oedipus</name>
    <dbReference type="NCBI Taxonomy" id="9490"/>
    <lineage>
        <taxon>Eukaryota</taxon>
        <taxon>Metazoa</taxon>
        <taxon>Chordata</taxon>
        <taxon>Craniata</taxon>
        <taxon>Vertebrata</taxon>
        <taxon>Euteleostomi</taxon>
        <taxon>Mammalia</taxon>
        <taxon>Eutheria</taxon>
        <taxon>Euarchontoglires</taxon>
        <taxon>Primates</taxon>
        <taxon>Haplorrhini</taxon>
        <taxon>Platyrrhini</taxon>
        <taxon>Cebidae</taxon>
        <taxon>Callitrichinae</taxon>
        <taxon>Saguinus</taxon>
    </lineage>
</organism>
<reference evidence="2 3" key="1">
    <citation type="submission" date="2023-05" db="EMBL/GenBank/DDBJ databases">
        <title>B98-5 Cell Line De Novo Hybrid Assembly: An Optical Mapping Approach.</title>
        <authorList>
            <person name="Kananen K."/>
            <person name="Auerbach J.A."/>
            <person name="Kautto E."/>
            <person name="Blachly J.S."/>
        </authorList>
    </citation>
    <scope>NUCLEOTIDE SEQUENCE [LARGE SCALE GENOMIC DNA]</scope>
    <source>
        <strain evidence="2">B95-8</strain>
        <tissue evidence="2">Cell line</tissue>
    </source>
</reference>
<evidence type="ECO:0000313" key="2">
    <source>
        <dbReference type="EMBL" id="KAK2111311.1"/>
    </source>
</evidence>
<proteinExistence type="predicted"/>
<sequence>KKEIHNDPEKETNPERKGRDGPCVFPEDIGYPQKLWDWDHRQETKPGPELETTGRTTGRRQSLGPELGG</sequence>
<feature type="region of interest" description="Disordered" evidence="1">
    <location>
        <begin position="1"/>
        <end position="69"/>
    </location>
</feature>